<reference evidence="9" key="1">
    <citation type="submission" date="2024-02" db="EMBL/GenBank/DDBJ databases">
        <title>Sediminibacterium planktonica sp. nov. and Sediminibacterium longus sp. nov., isolated from surface lake and river water.</title>
        <authorList>
            <person name="Watanabe K."/>
            <person name="Takemine S."/>
            <person name="Ishii Y."/>
            <person name="Ogata Y."/>
            <person name="Shindo C."/>
            <person name="Suda W."/>
        </authorList>
    </citation>
    <scope>NUCLEOTIDE SEQUENCE</scope>
    <source>
        <strain evidence="9">KACHI17</strain>
    </source>
</reference>
<dbReference type="CDD" id="cd00082">
    <property type="entry name" value="HisKA"/>
    <property type="match status" value="1"/>
</dbReference>
<proteinExistence type="predicted"/>
<dbReference type="SUPFAM" id="SSF47384">
    <property type="entry name" value="Homodimeric domain of signal transducing histidine kinase"/>
    <property type="match status" value="1"/>
</dbReference>
<dbReference type="InterPro" id="IPR036097">
    <property type="entry name" value="HisK_dim/P_sf"/>
</dbReference>
<dbReference type="RefSeq" id="WP_353548312.1">
    <property type="nucleotide sequence ID" value="NZ_AP029612.1"/>
</dbReference>
<keyword evidence="7" id="KW-0472">Membrane</keyword>
<keyword evidence="5 9" id="KW-0418">Kinase</keyword>
<dbReference type="EC" id="2.7.13.3" evidence="2"/>
<dbReference type="InterPro" id="IPR050351">
    <property type="entry name" value="BphY/WalK/GraS-like"/>
</dbReference>
<dbReference type="InterPro" id="IPR003661">
    <property type="entry name" value="HisK_dim/P_dom"/>
</dbReference>
<name>A0AAT9GIZ5_9BACT</name>
<dbReference type="InterPro" id="IPR005467">
    <property type="entry name" value="His_kinase_dom"/>
</dbReference>
<dbReference type="EMBL" id="AP029612">
    <property type="protein sequence ID" value="BFG70671.1"/>
    <property type="molecule type" value="Genomic_DNA"/>
</dbReference>
<dbReference type="Gene3D" id="1.10.287.130">
    <property type="match status" value="1"/>
</dbReference>
<evidence type="ECO:0000259" key="8">
    <source>
        <dbReference type="PROSITE" id="PS50109"/>
    </source>
</evidence>
<dbReference type="FunFam" id="3.30.565.10:FF:000006">
    <property type="entry name" value="Sensor histidine kinase WalK"/>
    <property type="match status" value="1"/>
</dbReference>
<dbReference type="GO" id="GO:0005886">
    <property type="term" value="C:plasma membrane"/>
    <property type="evidence" value="ECO:0007669"/>
    <property type="project" value="TreeGrafter"/>
</dbReference>
<dbReference type="SMART" id="SM00388">
    <property type="entry name" value="HisKA"/>
    <property type="match status" value="1"/>
</dbReference>
<evidence type="ECO:0000256" key="2">
    <source>
        <dbReference type="ARBA" id="ARBA00012438"/>
    </source>
</evidence>
<feature type="domain" description="Histidine kinase" evidence="8">
    <location>
        <begin position="112"/>
        <end position="325"/>
    </location>
</feature>
<evidence type="ECO:0000256" key="7">
    <source>
        <dbReference type="SAM" id="Phobius"/>
    </source>
</evidence>
<dbReference type="Gene3D" id="3.30.565.10">
    <property type="entry name" value="Histidine kinase-like ATPase, C-terminal domain"/>
    <property type="match status" value="1"/>
</dbReference>
<protein>
    <recommendedName>
        <fullName evidence="2">histidine kinase</fullName>
        <ecNumber evidence="2">2.7.13.3</ecNumber>
    </recommendedName>
</protein>
<keyword evidence="6" id="KW-0902">Two-component regulatory system</keyword>
<dbReference type="PANTHER" id="PTHR45453:SF1">
    <property type="entry name" value="PHOSPHATE REGULON SENSOR PROTEIN PHOR"/>
    <property type="match status" value="1"/>
</dbReference>
<evidence type="ECO:0000256" key="3">
    <source>
        <dbReference type="ARBA" id="ARBA00022553"/>
    </source>
</evidence>
<keyword evidence="3" id="KW-0597">Phosphoprotein</keyword>
<dbReference type="PRINTS" id="PR00344">
    <property type="entry name" value="BCTRLSENSOR"/>
</dbReference>
<dbReference type="PANTHER" id="PTHR45453">
    <property type="entry name" value="PHOSPHATE REGULON SENSOR PROTEIN PHOR"/>
    <property type="match status" value="1"/>
</dbReference>
<keyword evidence="4" id="KW-0808">Transferase</keyword>
<dbReference type="GO" id="GO:0000155">
    <property type="term" value="F:phosphorelay sensor kinase activity"/>
    <property type="evidence" value="ECO:0007669"/>
    <property type="project" value="InterPro"/>
</dbReference>
<evidence type="ECO:0000313" key="9">
    <source>
        <dbReference type="EMBL" id="BFG70671.1"/>
    </source>
</evidence>
<feature type="transmembrane region" description="Helical" evidence="7">
    <location>
        <begin position="74"/>
        <end position="93"/>
    </location>
</feature>
<dbReference type="Pfam" id="PF02518">
    <property type="entry name" value="HATPase_c"/>
    <property type="match status" value="1"/>
</dbReference>
<evidence type="ECO:0000256" key="4">
    <source>
        <dbReference type="ARBA" id="ARBA00022679"/>
    </source>
</evidence>
<dbReference type="InterPro" id="IPR003594">
    <property type="entry name" value="HATPase_dom"/>
</dbReference>
<keyword evidence="7" id="KW-0812">Transmembrane</keyword>
<dbReference type="SMART" id="SM00387">
    <property type="entry name" value="HATPase_c"/>
    <property type="match status" value="1"/>
</dbReference>
<evidence type="ECO:0000256" key="6">
    <source>
        <dbReference type="ARBA" id="ARBA00023012"/>
    </source>
</evidence>
<evidence type="ECO:0000256" key="5">
    <source>
        <dbReference type="ARBA" id="ARBA00022777"/>
    </source>
</evidence>
<dbReference type="GO" id="GO:0004721">
    <property type="term" value="F:phosphoprotein phosphatase activity"/>
    <property type="evidence" value="ECO:0007669"/>
    <property type="project" value="TreeGrafter"/>
</dbReference>
<dbReference type="SUPFAM" id="SSF55874">
    <property type="entry name" value="ATPase domain of HSP90 chaperone/DNA topoisomerase II/histidine kinase"/>
    <property type="match status" value="1"/>
</dbReference>
<dbReference type="AlphaFoldDB" id="A0AAT9GIZ5"/>
<dbReference type="CDD" id="cd00075">
    <property type="entry name" value="HATPase"/>
    <property type="match status" value="1"/>
</dbReference>
<dbReference type="InterPro" id="IPR004358">
    <property type="entry name" value="Sig_transdc_His_kin-like_C"/>
</dbReference>
<feature type="transmembrane region" description="Helical" evidence="7">
    <location>
        <begin position="12"/>
        <end position="32"/>
    </location>
</feature>
<evidence type="ECO:0000256" key="1">
    <source>
        <dbReference type="ARBA" id="ARBA00000085"/>
    </source>
</evidence>
<dbReference type="GO" id="GO:0016036">
    <property type="term" value="P:cellular response to phosphate starvation"/>
    <property type="evidence" value="ECO:0007669"/>
    <property type="project" value="TreeGrafter"/>
</dbReference>
<dbReference type="PROSITE" id="PS50109">
    <property type="entry name" value="HIS_KIN"/>
    <property type="match status" value="1"/>
</dbReference>
<sequence>MMLSKTKGLTVVTIVYWVLLSYMVAALIWWFIALERQNTSITQIRLSELIKDDPAYVDKVTAIEEAKKRKTAQYIGEGVTFLALIMVGAVFVFRATRRQLRLSQQQQNFMMAVTHELKTPIAITRLNLETLQKRKLEEDKQQKLISNTIQEANRLNILCNNILLAAQLDAGAYTSNKEEINFSDLVEGCIDDFKTRFPQKEVKESITEGLYIQGETLLLQMLLNNLLENALKYSPKESPIAITLYAEKDQLLLSVADQGVGIPDDEKKKVFDKFYRVGNENTRTTKGTGLGLYLCSRIVKSHNGYISVTDNQPQGSNFVVTLQQA</sequence>
<dbReference type="InterPro" id="IPR036890">
    <property type="entry name" value="HATPase_C_sf"/>
</dbReference>
<keyword evidence="7" id="KW-1133">Transmembrane helix</keyword>
<dbReference type="Pfam" id="PF00512">
    <property type="entry name" value="HisKA"/>
    <property type="match status" value="1"/>
</dbReference>
<comment type="catalytic activity">
    <reaction evidence="1">
        <text>ATP + protein L-histidine = ADP + protein N-phospho-L-histidine.</text>
        <dbReference type="EC" id="2.7.13.3"/>
    </reaction>
</comment>
<accession>A0AAT9GIZ5</accession>
<organism evidence="9">
    <name type="scientific">Sediminibacterium sp. KACHI17</name>
    <dbReference type="NCBI Taxonomy" id="1751071"/>
    <lineage>
        <taxon>Bacteria</taxon>
        <taxon>Pseudomonadati</taxon>
        <taxon>Bacteroidota</taxon>
        <taxon>Chitinophagia</taxon>
        <taxon>Chitinophagales</taxon>
        <taxon>Chitinophagaceae</taxon>
        <taxon>Sediminibacterium</taxon>
    </lineage>
</organism>
<gene>
    <name evidence="9" type="ORF">KACHI17_15520</name>
</gene>